<comment type="caution">
    <text evidence="8">The sequence shown here is derived from an EMBL/GenBank/DDBJ whole genome shotgun (WGS) entry which is preliminary data.</text>
</comment>
<evidence type="ECO:0000256" key="5">
    <source>
        <dbReference type="ARBA" id="ARBA00022898"/>
    </source>
</evidence>
<dbReference type="EC" id="2.6.1.2" evidence="6"/>
<keyword evidence="5" id="KW-0663">Pyridoxal phosphate</keyword>
<dbReference type="Proteomes" id="UP000572635">
    <property type="component" value="Unassembled WGS sequence"/>
</dbReference>
<evidence type="ECO:0000256" key="6">
    <source>
        <dbReference type="ARBA" id="ARBA00026106"/>
    </source>
</evidence>
<evidence type="ECO:0000256" key="3">
    <source>
        <dbReference type="ARBA" id="ARBA00022576"/>
    </source>
</evidence>
<dbReference type="PANTHER" id="PTHR43488">
    <property type="entry name" value="GLUTAMATE-PYRUVATE AMINOTRANSFERASE ALAA"/>
    <property type="match status" value="1"/>
</dbReference>
<keyword evidence="4 8" id="KW-0808">Transferase</keyword>
<protein>
    <recommendedName>
        <fullName evidence="6">alanine transaminase</fullName>
        <ecNumber evidence="6">2.6.1.2</ecNumber>
    </recommendedName>
</protein>
<evidence type="ECO:0000256" key="2">
    <source>
        <dbReference type="ARBA" id="ARBA00007441"/>
    </source>
</evidence>
<dbReference type="InterPro" id="IPR015424">
    <property type="entry name" value="PyrdxlP-dep_Trfase"/>
</dbReference>
<dbReference type="InterPro" id="IPR004839">
    <property type="entry name" value="Aminotransferase_I/II_large"/>
</dbReference>
<keyword evidence="3 8" id="KW-0032">Aminotransferase</keyword>
<keyword evidence="9" id="KW-1185">Reference proteome</keyword>
<dbReference type="PANTHER" id="PTHR43488:SF2">
    <property type="entry name" value="GLUTAMATE-PYRUVATE AMINOTRANSFERASE ALAA"/>
    <property type="match status" value="1"/>
</dbReference>
<accession>A0A7W8QR78</accession>
<dbReference type="InterPro" id="IPR051926">
    <property type="entry name" value="Ala_Aminotransferase"/>
</dbReference>
<comment type="similarity">
    <text evidence="2">Belongs to the class-I pyridoxal-phosphate-dependent aminotransferase family.</text>
</comment>
<evidence type="ECO:0000313" key="8">
    <source>
        <dbReference type="EMBL" id="MBB5434418.1"/>
    </source>
</evidence>
<reference evidence="8 9" key="1">
    <citation type="submission" date="2020-08" db="EMBL/GenBank/DDBJ databases">
        <title>Sequencing the genomes of 1000 actinobacteria strains.</title>
        <authorList>
            <person name="Klenk H.-P."/>
        </authorList>
    </citation>
    <scope>NUCLEOTIDE SEQUENCE [LARGE SCALE GENOMIC DNA]</scope>
    <source>
        <strain evidence="8 9">DSM 44551</strain>
    </source>
</reference>
<dbReference type="Pfam" id="PF00155">
    <property type="entry name" value="Aminotran_1_2"/>
    <property type="match status" value="1"/>
</dbReference>
<name>A0A7W8QR78_9ACTN</name>
<organism evidence="8 9">
    <name type="scientific">Nocardiopsis composta</name>
    <dbReference type="NCBI Taxonomy" id="157465"/>
    <lineage>
        <taxon>Bacteria</taxon>
        <taxon>Bacillati</taxon>
        <taxon>Actinomycetota</taxon>
        <taxon>Actinomycetes</taxon>
        <taxon>Streptosporangiales</taxon>
        <taxon>Nocardiopsidaceae</taxon>
        <taxon>Nocardiopsis</taxon>
    </lineage>
</organism>
<evidence type="ECO:0000256" key="1">
    <source>
        <dbReference type="ARBA" id="ARBA00001933"/>
    </source>
</evidence>
<dbReference type="InterPro" id="IPR015421">
    <property type="entry name" value="PyrdxlP-dep_Trfase_major"/>
</dbReference>
<dbReference type="InterPro" id="IPR015422">
    <property type="entry name" value="PyrdxlP-dep_Trfase_small"/>
</dbReference>
<evidence type="ECO:0000259" key="7">
    <source>
        <dbReference type="Pfam" id="PF00155"/>
    </source>
</evidence>
<evidence type="ECO:0000256" key="4">
    <source>
        <dbReference type="ARBA" id="ARBA00022679"/>
    </source>
</evidence>
<dbReference type="CDD" id="cd00609">
    <property type="entry name" value="AAT_like"/>
    <property type="match status" value="1"/>
</dbReference>
<dbReference type="Gene3D" id="3.40.640.10">
    <property type="entry name" value="Type I PLP-dependent aspartate aminotransferase-like (Major domain)"/>
    <property type="match status" value="1"/>
</dbReference>
<dbReference type="GO" id="GO:0030170">
    <property type="term" value="F:pyridoxal phosphate binding"/>
    <property type="evidence" value="ECO:0007669"/>
    <property type="project" value="InterPro"/>
</dbReference>
<gene>
    <name evidence="8" type="ORF">HDA36_004502</name>
</gene>
<dbReference type="EMBL" id="JACHDB010000001">
    <property type="protein sequence ID" value="MBB5434418.1"/>
    <property type="molecule type" value="Genomic_DNA"/>
</dbReference>
<comment type="cofactor">
    <cofactor evidence="1">
        <name>pyridoxal 5'-phosphate</name>
        <dbReference type="ChEBI" id="CHEBI:597326"/>
    </cofactor>
</comment>
<sequence>MEYRQSGKLTNVSYEIRGPVIEQANALEEAGHSVLRLNTGNPALFGFEAPEELVQDIIRNLSGAHGYSDSRGILPARRAVVQHYADRGFPELDVDDVYLGNGISELIQMAVQALVDDGDEILVPAPDFPLWTAAVTLAGGKAVHYVCDESADWLPDLDDMAAKITSRTRAVVLINPNNPTGAVYPRELVEAVCDLARRNNLIVFSDEIYDKILYDGAVMHSPAEIAPDVLCLTFSGLSKAYRVAGFRSGWVAVTGPKQHASDYLEGLTTLAGMRLCPNVPAQYAVQAALGGRQSIRDLVLPGGRLLQSRDTAWERLNEIPGVSCVKPRGALYAFPRIDPEVHRIVDDEKFVLDLLLQEKIHVVQGTGFNWPAPDHFRILTLPHPDDIDAAIGRIGRFLSGYRQ</sequence>
<dbReference type="AlphaFoldDB" id="A0A7W8QR78"/>
<dbReference type="SUPFAM" id="SSF53383">
    <property type="entry name" value="PLP-dependent transferases"/>
    <property type="match status" value="1"/>
</dbReference>
<dbReference type="GO" id="GO:0004021">
    <property type="term" value="F:L-alanine:2-oxoglutarate aminotransferase activity"/>
    <property type="evidence" value="ECO:0007669"/>
    <property type="project" value="UniProtKB-EC"/>
</dbReference>
<dbReference type="Gene3D" id="3.90.1150.10">
    <property type="entry name" value="Aspartate Aminotransferase, domain 1"/>
    <property type="match status" value="1"/>
</dbReference>
<dbReference type="RefSeq" id="WP_184395007.1">
    <property type="nucleotide sequence ID" value="NZ_BAAAJD010000053.1"/>
</dbReference>
<evidence type="ECO:0000313" key="9">
    <source>
        <dbReference type="Proteomes" id="UP000572635"/>
    </source>
</evidence>
<feature type="domain" description="Aminotransferase class I/classII large" evidence="7">
    <location>
        <begin position="34"/>
        <end position="394"/>
    </location>
</feature>
<proteinExistence type="inferred from homology"/>